<evidence type="ECO:0000256" key="1">
    <source>
        <dbReference type="SAM" id="MobiDB-lite"/>
    </source>
</evidence>
<organism evidence="2">
    <name type="scientific">Zea mays</name>
    <name type="common">Maize</name>
    <dbReference type="NCBI Taxonomy" id="4577"/>
    <lineage>
        <taxon>Eukaryota</taxon>
        <taxon>Viridiplantae</taxon>
        <taxon>Streptophyta</taxon>
        <taxon>Embryophyta</taxon>
        <taxon>Tracheophyta</taxon>
        <taxon>Spermatophyta</taxon>
        <taxon>Magnoliopsida</taxon>
        <taxon>Liliopsida</taxon>
        <taxon>Poales</taxon>
        <taxon>Poaceae</taxon>
        <taxon>PACMAD clade</taxon>
        <taxon>Panicoideae</taxon>
        <taxon>Andropogonodae</taxon>
        <taxon>Andropogoneae</taxon>
        <taxon>Tripsacinae</taxon>
        <taxon>Zea</taxon>
    </lineage>
</organism>
<reference evidence="2" key="1">
    <citation type="submission" date="2015-12" db="EMBL/GenBank/DDBJ databases">
        <title>Update maize B73 reference genome by single molecule sequencing technologies.</title>
        <authorList>
            <consortium name="Maize Genome Sequencing Project"/>
            <person name="Ware D."/>
        </authorList>
    </citation>
    <scope>NUCLEOTIDE SEQUENCE</scope>
    <source>
        <tissue evidence="2">Seedling</tissue>
    </source>
</reference>
<dbReference type="EMBL" id="CM000780">
    <property type="protein sequence ID" value="AQK61153.1"/>
    <property type="molecule type" value="Genomic_DNA"/>
</dbReference>
<feature type="compositionally biased region" description="Acidic residues" evidence="1">
    <location>
        <begin position="97"/>
        <end position="117"/>
    </location>
</feature>
<protein>
    <submittedName>
        <fullName evidence="2">Uncharacterized protein</fullName>
    </submittedName>
</protein>
<dbReference type="InParanoid" id="K7V854"/>
<gene>
    <name evidence="2" type="ORF">ZEAMMB73_Zm00001d054056</name>
</gene>
<name>K7V854_MAIZE</name>
<dbReference type="STRING" id="4577.K7V854"/>
<dbReference type="HOGENOM" id="CLU_805018_0_0_1"/>
<feature type="compositionally biased region" description="Basic and acidic residues" evidence="1">
    <location>
        <begin position="120"/>
        <end position="132"/>
    </location>
</feature>
<accession>K7V854</accession>
<evidence type="ECO:0000313" key="2">
    <source>
        <dbReference type="EMBL" id="AQK61153.1"/>
    </source>
</evidence>
<dbReference type="AlphaFoldDB" id="K7V854"/>
<feature type="compositionally biased region" description="Acidic residues" evidence="1">
    <location>
        <begin position="67"/>
        <end position="80"/>
    </location>
</feature>
<dbReference type="eggNOG" id="KOG0386">
    <property type="taxonomic scope" value="Eukaryota"/>
</dbReference>
<sequence length="345" mass="38225">MDEDFDWAGDMTKHHQVRKWLRVSCTEVDAVVASLSKKPSRNMSSGGIALDITDTPEKRRGAAKGEIEDEDVEESDEDSEERNTASLPEEGEIGKFEDEEDNDESEEEEPTNDDVYEFTEGPRSRKANRMEEAGPTGSFFWKPEITTTCTFLIFKKNCGLYLHWKPARLLVKKKAVRIEAETLHNLFFNIMKIAFPDSDFSEAKNAMSFSSPGGSASGGAAAPAAPSSKHTASGHNLFIIRAVWDSTVLLTGMASICSAGTWPMGSILVRAPANSSRIPSYSSISTGEEKHKRLQRQERPSYSVKRLLLQHNARLPVGELNRVADRRVTVRSTDGIATCFLCCII</sequence>
<dbReference type="PaxDb" id="4577-AC183888.4_FGP008"/>
<feature type="region of interest" description="Disordered" evidence="1">
    <location>
        <begin position="33"/>
        <end position="137"/>
    </location>
</feature>
<proteinExistence type="predicted"/>
<feature type="compositionally biased region" description="Basic and acidic residues" evidence="1">
    <location>
        <begin position="55"/>
        <end position="66"/>
    </location>
</feature>